<name>A0AAW0D5D2_9AGAR</name>
<evidence type="ECO:0000313" key="2">
    <source>
        <dbReference type="EMBL" id="KAK7047685.1"/>
    </source>
</evidence>
<comment type="caution">
    <text evidence="2">The sequence shown here is derived from an EMBL/GenBank/DDBJ whole genome shotgun (WGS) entry which is preliminary data.</text>
</comment>
<dbReference type="InterPro" id="IPR052670">
    <property type="entry name" value="UPF0654_domain"/>
</dbReference>
<evidence type="ECO:0000256" key="1">
    <source>
        <dbReference type="SAM" id="MobiDB-lite"/>
    </source>
</evidence>
<feature type="region of interest" description="Disordered" evidence="1">
    <location>
        <begin position="1"/>
        <end position="31"/>
    </location>
</feature>
<protein>
    <submittedName>
        <fullName evidence="2">Uncharacterized protein</fullName>
    </submittedName>
</protein>
<dbReference type="Proteomes" id="UP001383192">
    <property type="component" value="Unassembled WGS sequence"/>
</dbReference>
<dbReference type="AlphaFoldDB" id="A0AAW0D5D2"/>
<dbReference type="PANTHER" id="PTHR36576">
    <property type="entry name" value="UPF0654 PROTEIN C11D3.01C-RELATED"/>
    <property type="match status" value="1"/>
</dbReference>
<dbReference type="InterPro" id="IPR018824">
    <property type="entry name" value="Conidiation-specific_6"/>
</dbReference>
<sequence length="75" mass="8254">MIDPTTSDEAKAHAREVLEKAGALPDTNDDEHEKRVLAGYKAALHSAYGRVMQNPNVSEEAKENAQKVLQEHDAL</sequence>
<dbReference type="EMBL" id="JAYKXP010000019">
    <property type="protein sequence ID" value="KAK7047685.1"/>
    <property type="molecule type" value="Genomic_DNA"/>
</dbReference>
<dbReference type="Pfam" id="PF10346">
    <property type="entry name" value="Con-6"/>
    <property type="match status" value="1"/>
</dbReference>
<evidence type="ECO:0000313" key="3">
    <source>
        <dbReference type="Proteomes" id="UP001383192"/>
    </source>
</evidence>
<organism evidence="2 3">
    <name type="scientific">Paramarasmius palmivorus</name>
    <dbReference type="NCBI Taxonomy" id="297713"/>
    <lineage>
        <taxon>Eukaryota</taxon>
        <taxon>Fungi</taxon>
        <taxon>Dikarya</taxon>
        <taxon>Basidiomycota</taxon>
        <taxon>Agaricomycotina</taxon>
        <taxon>Agaricomycetes</taxon>
        <taxon>Agaricomycetidae</taxon>
        <taxon>Agaricales</taxon>
        <taxon>Marasmiineae</taxon>
        <taxon>Marasmiaceae</taxon>
        <taxon>Paramarasmius</taxon>
    </lineage>
</organism>
<dbReference type="GO" id="GO:0005737">
    <property type="term" value="C:cytoplasm"/>
    <property type="evidence" value="ECO:0007669"/>
    <property type="project" value="TreeGrafter"/>
</dbReference>
<gene>
    <name evidence="2" type="ORF">VNI00_006453</name>
</gene>
<proteinExistence type="predicted"/>
<reference evidence="2 3" key="1">
    <citation type="submission" date="2024-01" db="EMBL/GenBank/DDBJ databases">
        <title>A draft genome for a cacao thread blight-causing isolate of Paramarasmius palmivorus.</title>
        <authorList>
            <person name="Baruah I.K."/>
            <person name="Bukari Y."/>
            <person name="Amoako-Attah I."/>
            <person name="Meinhardt L.W."/>
            <person name="Bailey B.A."/>
            <person name="Cohen S.P."/>
        </authorList>
    </citation>
    <scope>NUCLEOTIDE SEQUENCE [LARGE SCALE GENOMIC DNA]</scope>
    <source>
        <strain evidence="2 3">GH-12</strain>
    </source>
</reference>
<keyword evidence="3" id="KW-1185">Reference proteome</keyword>
<feature type="compositionally biased region" description="Basic and acidic residues" evidence="1">
    <location>
        <begin position="8"/>
        <end position="19"/>
    </location>
</feature>
<accession>A0AAW0D5D2</accession>
<dbReference type="PANTHER" id="PTHR36576:SF1">
    <property type="entry name" value="UPF0654 PROTEIN C11D3.01C-RELATED"/>
    <property type="match status" value="1"/>
</dbReference>